<dbReference type="AlphaFoldDB" id="A0AAV7UTU0"/>
<gene>
    <name evidence="2" type="ORF">NDU88_001101</name>
</gene>
<feature type="region of interest" description="Disordered" evidence="1">
    <location>
        <begin position="1"/>
        <end position="23"/>
    </location>
</feature>
<sequence>MRPTPRSGKALPRPFITTPPALPLDFPLPLLLTACLSSGSLDEEQARTAAATPPEARRSGRDRPSTPSLSISRRPASPPPCCSQLSTLTNRHKNPLPPGTVSPPTKWCRHLKLQA</sequence>
<evidence type="ECO:0000313" key="2">
    <source>
        <dbReference type="EMBL" id="KAJ1191786.1"/>
    </source>
</evidence>
<accession>A0AAV7UTU0</accession>
<keyword evidence="3" id="KW-1185">Reference proteome</keyword>
<dbReference type="Proteomes" id="UP001066276">
    <property type="component" value="Chromosome 2_2"/>
</dbReference>
<protein>
    <submittedName>
        <fullName evidence="2">Uncharacterized protein</fullName>
    </submittedName>
</protein>
<reference evidence="2" key="1">
    <citation type="journal article" date="2022" name="bioRxiv">
        <title>Sequencing and chromosome-scale assembly of the giantPleurodeles waltlgenome.</title>
        <authorList>
            <person name="Brown T."/>
            <person name="Elewa A."/>
            <person name="Iarovenko S."/>
            <person name="Subramanian E."/>
            <person name="Araus A.J."/>
            <person name="Petzold A."/>
            <person name="Susuki M."/>
            <person name="Suzuki K.-i.T."/>
            <person name="Hayashi T."/>
            <person name="Toyoda A."/>
            <person name="Oliveira C."/>
            <person name="Osipova E."/>
            <person name="Leigh N.D."/>
            <person name="Simon A."/>
            <person name="Yun M.H."/>
        </authorList>
    </citation>
    <scope>NUCLEOTIDE SEQUENCE</scope>
    <source>
        <strain evidence="2">20211129_DDA</strain>
        <tissue evidence="2">Liver</tissue>
    </source>
</reference>
<evidence type="ECO:0000256" key="1">
    <source>
        <dbReference type="SAM" id="MobiDB-lite"/>
    </source>
</evidence>
<evidence type="ECO:0000313" key="3">
    <source>
        <dbReference type="Proteomes" id="UP001066276"/>
    </source>
</evidence>
<name>A0AAV7UTU0_PLEWA</name>
<organism evidence="2 3">
    <name type="scientific">Pleurodeles waltl</name>
    <name type="common">Iberian ribbed newt</name>
    <dbReference type="NCBI Taxonomy" id="8319"/>
    <lineage>
        <taxon>Eukaryota</taxon>
        <taxon>Metazoa</taxon>
        <taxon>Chordata</taxon>
        <taxon>Craniata</taxon>
        <taxon>Vertebrata</taxon>
        <taxon>Euteleostomi</taxon>
        <taxon>Amphibia</taxon>
        <taxon>Batrachia</taxon>
        <taxon>Caudata</taxon>
        <taxon>Salamandroidea</taxon>
        <taxon>Salamandridae</taxon>
        <taxon>Pleurodelinae</taxon>
        <taxon>Pleurodeles</taxon>
    </lineage>
</organism>
<feature type="region of interest" description="Disordered" evidence="1">
    <location>
        <begin position="41"/>
        <end position="107"/>
    </location>
</feature>
<feature type="compositionally biased region" description="Basic and acidic residues" evidence="1">
    <location>
        <begin position="55"/>
        <end position="64"/>
    </location>
</feature>
<dbReference type="EMBL" id="JANPWB010000004">
    <property type="protein sequence ID" value="KAJ1191786.1"/>
    <property type="molecule type" value="Genomic_DNA"/>
</dbReference>
<proteinExistence type="predicted"/>
<comment type="caution">
    <text evidence="2">The sequence shown here is derived from an EMBL/GenBank/DDBJ whole genome shotgun (WGS) entry which is preliminary data.</text>
</comment>